<dbReference type="GO" id="GO:0032259">
    <property type="term" value="P:methylation"/>
    <property type="evidence" value="ECO:0007669"/>
    <property type="project" value="UniProtKB-KW"/>
</dbReference>
<dbReference type="GO" id="GO:0003677">
    <property type="term" value="F:DNA binding"/>
    <property type="evidence" value="ECO:0007669"/>
    <property type="project" value="InterPro"/>
</dbReference>
<dbReference type="GO" id="GO:0008170">
    <property type="term" value="F:N-methyltransferase activity"/>
    <property type="evidence" value="ECO:0007669"/>
    <property type="project" value="InterPro"/>
</dbReference>
<name>A0A6M3LN06_9ZZZZ</name>
<dbReference type="InterPro" id="IPR029063">
    <property type="entry name" value="SAM-dependent_MTases_sf"/>
</dbReference>
<keyword evidence="2 5" id="KW-0489">Methyltransferase</keyword>
<sequence length="418" mass="45548">MNKTQPKSVNPPKENSSSCYLQTMVGLHLGDCLDVMKTFPDNCVDSIVTDPPYGISFMGKHWDYDVPTVEIWQECLRILKPGGFLLSFAGTRTQHRMAVNIEGAGFEIRDMIAWVYGSGFPKSLNIGKAVDALLGNDREIVGTRNPHLDGSKRINTSAPQFTTLAGNKRKQSKMIDGMIPVYKGNSQWEGWGTALKPAFEPIVVARKPLQESTVAKNVLKYGTGGINIDGCRVGAGVDYYEQEGKSSSGKSNIFGQASRLIPQIKNQQGRFPANFIHDGSEEVVSLFPESEVSGSAKLMKAHTGGHKTGFCVLPQTNNLSPNDSGSAARFFYTAKASKSERGLGNNHPTVKPLSLMRYLCRLVTSLGGIVCDPFMGSGTTGMAAKAEGFKFVGIELEKESFEIAQARIENHKPQMELL</sequence>
<dbReference type="PROSITE" id="PS00092">
    <property type="entry name" value="N6_MTASE"/>
    <property type="match status" value="1"/>
</dbReference>
<protein>
    <submittedName>
        <fullName evidence="5">Putative methyltransferase</fullName>
    </submittedName>
</protein>
<reference evidence="5" key="1">
    <citation type="submission" date="2020-03" db="EMBL/GenBank/DDBJ databases">
        <title>The deep terrestrial virosphere.</title>
        <authorList>
            <person name="Holmfeldt K."/>
            <person name="Nilsson E."/>
            <person name="Simone D."/>
            <person name="Lopez-Fernandez M."/>
            <person name="Wu X."/>
            <person name="de Brujin I."/>
            <person name="Lundin D."/>
            <person name="Andersson A."/>
            <person name="Bertilsson S."/>
            <person name="Dopson M."/>
        </authorList>
    </citation>
    <scope>NUCLEOTIDE SEQUENCE</scope>
    <source>
        <strain evidence="5">MM415B05042</strain>
    </source>
</reference>
<keyword evidence="3 5" id="KW-0808">Transferase</keyword>
<proteinExistence type="inferred from homology"/>
<dbReference type="InterPro" id="IPR001091">
    <property type="entry name" value="RM_Methyltransferase"/>
</dbReference>
<dbReference type="InterPro" id="IPR002052">
    <property type="entry name" value="DNA_methylase_N6_adenine_CS"/>
</dbReference>
<dbReference type="AlphaFoldDB" id="A0A6M3LN06"/>
<comment type="similarity">
    <text evidence="1">Belongs to the N(4)/N(6)-methyltransferase family.</text>
</comment>
<dbReference type="SUPFAM" id="SSF53335">
    <property type="entry name" value="S-adenosyl-L-methionine-dependent methyltransferases"/>
    <property type="match status" value="1"/>
</dbReference>
<dbReference type="Gene3D" id="3.40.50.150">
    <property type="entry name" value="Vaccinia Virus protein VP39"/>
    <property type="match status" value="1"/>
</dbReference>
<evidence type="ECO:0000256" key="1">
    <source>
        <dbReference type="ARBA" id="ARBA00006594"/>
    </source>
</evidence>
<accession>A0A6M3LN06</accession>
<feature type="domain" description="DNA methylase N-4/N-6" evidence="4">
    <location>
        <begin position="44"/>
        <end position="405"/>
    </location>
</feature>
<gene>
    <name evidence="5" type="ORF">MM415B05042_0012</name>
</gene>
<dbReference type="InterPro" id="IPR002941">
    <property type="entry name" value="DNA_methylase_N4/N6"/>
</dbReference>
<dbReference type="PRINTS" id="PR00508">
    <property type="entry name" value="S21N4MTFRASE"/>
</dbReference>
<dbReference type="Pfam" id="PF01555">
    <property type="entry name" value="N6_N4_Mtase"/>
    <property type="match status" value="1"/>
</dbReference>
<organism evidence="5">
    <name type="scientific">viral metagenome</name>
    <dbReference type="NCBI Taxonomy" id="1070528"/>
    <lineage>
        <taxon>unclassified sequences</taxon>
        <taxon>metagenomes</taxon>
        <taxon>organismal metagenomes</taxon>
    </lineage>
</organism>
<dbReference type="EMBL" id="MT143358">
    <property type="protein sequence ID" value="QJA95963.1"/>
    <property type="molecule type" value="Genomic_DNA"/>
</dbReference>
<evidence type="ECO:0000256" key="3">
    <source>
        <dbReference type="ARBA" id="ARBA00022679"/>
    </source>
</evidence>
<evidence type="ECO:0000313" key="5">
    <source>
        <dbReference type="EMBL" id="QJA95963.1"/>
    </source>
</evidence>
<evidence type="ECO:0000259" key="4">
    <source>
        <dbReference type="Pfam" id="PF01555"/>
    </source>
</evidence>
<evidence type="ECO:0000256" key="2">
    <source>
        <dbReference type="ARBA" id="ARBA00022603"/>
    </source>
</evidence>